<evidence type="ECO:0000313" key="2">
    <source>
        <dbReference type="Proteomes" id="UP000276133"/>
    </source>
</evidence>
<dbReference type="AlphaFoldDB" id="A0A3M7RVQ6"/>
<name>A0A3M7RVQ6_BRAPC</name>
<comment type="caution">
    <text evidence="1">The sequence shown here is derived from an EMBL/GenBank/DDBJ whole genome shotgun (WGS) entry which is preliminary data.</text>
</comment>
<protein>
    <recommendedName>
        <fullName evidence="3">Integrase catalytic domain-containing protein</fullName>
    </recommendedName>
</protein>
<keyword evidence="2" id="KW-1185">Reference proteome</keyword>
<dbReference type="InterPro" id="IPR036397">
    <property type="entry name" value="RNaseH_sf"/>
</dbReference>
<dbReference type="InterPro" id="IPR012337">
    <property type="entry name" value="RNaseH-like_sf"/>
</dbReference>
<evidence type="ECO:0000313" key="1">
    <source>
        <dbReference type="EMBL" id="RNA27377.1"/>
    </source>
</evidence>
<proteinExistence type="predicted"/>
<dbReference type="EMBL" id="REGN01002552">
    <property type="protein sequence ID" value="RNA27377.1"/>
    <property type="molecule type" value="Genomic_DNA"/>
</dbReference>
<dbReference type="OrthoDB" id="10047206at2759"/>
<organism evidence="1 2">
    <name type="scientific">Brachionus plicatilis</name>
    <name type="common">Marine rotifer</name>
    <name type="synonym">Brachionus muelleri</name>
    <dbReference type="NCBI Taxonomy" id="10195"/>
    <lineage>
        <taxon>Eukaryota</taxon>
        <taxon>Metazoa</taxon>
        <taxon>Spiralia</taxon>
        <taxon>Gnathifera</taxon>
        <taxon>Rotifera</taxon>
        <taxon>Eurotatoria</taxon>
        <taxon>Monogononta</taxon>
        <taxon>Pseudotrocha</taxon>
        <taxon>Ploima</taxon>
        <taxon>Brachionidae</taxon>
        <taxon>Brachionus</taxon>
    </lineage>
</organism>
<reference evidence="1 2" key="1">
    <citation type="journal article" date="2018" name="Sci. Rep.">
        <title>Genomic signatures of local adaptation to the degree of environmental predictability in rotifers.</title>
        <authorList>
            <person name="Franch-Gras L."/>
            <person name="Hahn C."/>
            <person name="Garcia-Roger E.M."/>
            <person name="Carmona M.J."/>
            <person name="Serra M."/>
            <person name="Gomez A."/>
        </authorList>
    </citation>
    <scope>NUCLEOTIDE SEQUENCE [LARGE SCALE GENOMIC DNA]</scope>
    <source>
        <strain evidence="1">HYR1</strain>
    </source>
</reference>
<evidence type="ECO:0008006" key="3">
    <source>
        <dbReference type="Google" id="ProtNLM"/>
    </source>
</evidence>
<dbReference type="Gene3D" id="3.30.420.10">
    <property type="entry name" value="Ribonuclease H-like superfamily/Ribonuclease H"/>
    <property type="match status" value="1"/>
</dbReference>
<accession>A0A3M7RVQ6</accession>
<gene>
    <name evidence="1" type="ORF">BpHYR1_003529</name>
</gene>
<dbReference type="SUPFAM" id="SSF53098">
    <property type="entry name" value="Ribonuclease H-like"/>
    <property type="match status" value="1"/>
</dbReference>
<sequence length="72" mass="8024">MGQHRIVIFLHSGNCLPFSQNLLSCPLKSQKAVEVADCLIQYISGHGVPEAVLSDRGTNFQSELMNQLMMNY</sequence>
<dbReference type="GO" id="GO:0003676">
    <property type="term" value="F:nucleic acid binding"/>
    <property type="evidence" value="ECO:0007669"/>
    <property type="project" value="InterPro"/>
</dbReference>
<dbReference type="Proteomes" id="UP000276133">
    <property type="component" value="Unassembled WGS sequence"/>
</dbReference>